<evidence type="ECO:0000256" key="3">
    <source>
        <dbReference type="ARBA" id="ARBA00022884"/>
    </source>
</evidence>
<evidence type="ECO:0000256" key="2">
    <source>
        <dbReference type="ARBA" id="ARBA00022730"/>
    </source>
</evidence>
<keyword evidence="4 7" id="KW-0689">Ribosomal protein</keyword>
<dbReference type="HOGENOM" id="CLU_123265_0_1_5"/>
<dbReference type="Proteomes" id="UP000018700">
    <property type="component" value="Chromosome"/>
</dbReference>
<evidence type="ECO:0000256" key="8">
    <source>
        <dbReference type="RuleBase" id="RU000560"/>
    </source>
</evidence>
<evidence type="ECO:0000256" key="7">
    <source>
        <dbReference type="HAMAP-Rule" id="MF_00382"/>
    </source>
</evidence>
<name>V9TSJ2_9PROT</name>
<keyword evidence="3 7" id="KW-0694">RNA-binding</keyword>
<sequence length="124" mass="14626">MAKIKRGTTTHARHKKVINSAKGYYGRRKNVFRIAVQAVEKSRQYAYRDRRTRKRNFRALWIQRINAGVRQHGITYSRFMNGLKLAQIELDRKILADLAIHSPITFKNIIKHLESTQKLNKHSK</sequence>
<dbReference type="GO" id="GO:0000027">
    <property type="term" value="P:ribosomal large subunit assembly"/>
    <property type="evidence" value="ECO:0007669"/>
    <property type="project" value="UniProtKB-UniRule"/>
</dbReference>
<dbReference type="InterPro" id="IPR049946">
    <property type="entry name" value="RIBOSOMAL_L20_CS"/>
</dbReference>
<accession>V9TSJ2</accession>
<dbReference type="SUPFAM" id="SSF74731">
    <property type="entry name" value="Ribosomal protein L20"/>
    <property type="match status" value="1"/>
</dbReference>
<dbReference type="GO" id="GO:0005840">
    <property type="term" value="C:ribosome"/>
    <property type="evidence" value="ECO:0007669"/>
    <property type="project" value="UniProtKB-KW"/>
</dbReference>
<keyword evidence="10" id="KW-1185">Reference proteome</keyword>
<keyword evidence="5 7" id="KW-0687">Ribonucleoprotein</keyword>
<dbReference type="Gene3D" id="6.10.160.10">
    <property type="match status" value="1"/>
</dbReference>
<evidence type="ECO:0000256" key="4">
    <source>
        <dbReference type="ARBA" id="ARBA00022980"/>
    </source>
</evidence>
<dbReference type="GO" id="GO:0006412">
    <property type="term" value="P:translation"/>
    <property type="evidence" value="ECO:0007669"/>
    <property type="project" value="InterPro"/>
</dbReference>
<dbReference type="NCBIfam" id="TIGR01032">
    <property type="entry name" value="rplT_bact"/>
    <property type="match status" value="1"/>
</dbReference>
<dbReference type="Gene3D" id="1.10.1900.20">
    <property type="entry name" value="Ribosomal protein L20"/>
    <property type="match status" value="1"/>
</dbReference>
<dbReference type="CDD" id="cd07026">
    <property type="entry name" value="Ribosomal_L20"/>
    <property type="match status" value="1"/>
</dbReference>
<evidence type="ECO:0000256" key="6">
    <source>
        <dbReference type="ARBA" id="ARBA00035172"/>
    </source>
</evidence>
<dbReference type="FunFam" id="1.10.1900.20:FF:000001">
    <property type="entry name" value="50S ribosomal protein L20"/>
    <property type="match status" value="1"/>
</dbReference>
<comment type="similarity">
    <text evidence="1 7 8">Belongs to the bacterial ribosomal protein bL20 family.</text>
</comment>
<dbReference type="KEGG" id="efk:P856_672"/>
<organism evidence="9 10">
    <name type="scientific">Candidatus Endolissoclinum faulkneri L5</name>
    <dbReference type="NCBI Taxonomy" id="1401328"/>
    <lineage>
        <taxon>Bacteria</taxon>
        <taxon>Pseudomonadati</taxon>
        <taxon>Pseudomonadota</taxon>
        <taxon>Alphaproteobacteria</taxon>
        <taxon>Rhodospirillales</taxon>
        <taxon>Rhodospirillaceae</taxon>
        <taxon>Candidatus Endolissoclinum</taxon>
    </lineage>
</organism>
<dbReference type="PROSITE" id="PS00937">
    <property type="entry name" value="RIBOSOMAL_L20"/>
    <property type="match status" value="1"/>
</dbReference>
<dbReference type="Pfam" id="PF00453">
    <property type="entry name" value="Ribosomal_L20"/>
    <property type="match status" value="1"/>
</dbReference>
<dbReference type="EMBL" id="CP006745">
    <property type="protein sequence ID" value="AHC73879.1"/>
    <property type="molecule type" value="Genomic_DNA"/>
</dbReference>
<evidence type="ECO:0000256" key="5">
    <source>
        <dbReference type="ARBA" id="ARBA00023274"/>
    </source>
</evidence>
<evidence type="ECO:0000256" key="1">
    <source>
        <dbReference type="ARBA" id="ARBA00007698"/>
    </source>
</evidence>
<protein>
    <recommendedName>
        <fullName evidence="6 7">Large ribosomal subunit protein bL20</fullName>
    </recommendedName>
</protein>
<dbReference type="AlphaFoldDB" id="V9TSJ2"/>
<dbReference type="HAMAP" id="MF_00382">
    <property type="entry name" value="Ribosomal_bL20"/>
    <property type="match status" value="1"/>
</dbReference>
<reference evidence="9 10" key="1">
    <citation type="journal article" date="2013" name="PLoS ONE">
        <title>Bacterial endosymbiosis in a chordate host: long-term co-evolution and conservation of secondary metabolism.</title>
        <authorList>
            <person name="Kwan J.C."/>
            <person name="Schmidt E.W."/>
        </authorList>
    </citation>
    <scope>NUCLEOTIDE SEQUENCE [LARGE SCALE GENOMIC DNA]</scope>
    <source>
        <strain evidence="10">faulkneri L5</strain>
    </source>
</reference>
<comment type="function">
    <text evidence="7 8">Binds directly to 23S ribosomal RNA and is necessary for the in vitro assembly process of the 50S ribosomal subunit. It is not involved in the protein synthesizing functions of that subunit.</text>
</comment>
<dbReference type="PRINTS" id="PR00062">
    <property type="entry name" value="RIBOSOMALL20"/>
</dbReference>
<dbReference type="InterPro" id="IPR005813">
    <property type="entry name" value="Ribosomal_bL20"/>
</dbReference>
<dbReference type="eggNOG" id="COG0292">
    <property type="taxonomic scope" value="Bacteria"/>
</dbReference>
<dbReference type="GO" id="GO:1990904">
    <property type="term" value="C:ribonucleoprotein complex"/>
    <property type="evidence" value="ECO:0007669"/>
    <property type="project" value="UniProtKB-KW"/>
</dbReference>
<gene>
    <name evidence="7 9" type="primary">rplT</name>
    <name evidence="9" type="ORF">P856_672</name>
</gene>
<evidence type="ECO:0000313" key="9">
    <source>
        <dbReference type="EMBL" id="AHC73879.1"/>
    </source>
</evidence>
<dbReference type="RefSeq" id="WP_025300757.1">
    <property type="nucleotide sequence ID" value="NZ_CP006745.1"/>
</dbReference>
<dbReference type="InterPro" id="IPR035566">
    <property type="entry name" value="Ribosomal_protein_bL20_C"/>
</dbReference>
<proteinExistence type="inferred from homology"/>
<dbReference type="GO" id="GO:0019843">
    <property type="term" value="F:rRNA binding"/>
    <property type="evidence" value="ECO:0007669"/>
    <property type="project" value="UniProtKB-UniRule"/>
</dbReference>
<dbReference type="OrthoDB" id="9808966at2"/>
<keyword evidence="2 7" id="KW-0699">rRNA-binding</keyword>
<dbReference type="GO" id="GO:0003735">
    <property type="term" value="F:structural constituent of ribosome"/>
    <property type="evidence" value="ECO:0007669"/>
    <property type="project" value="InterPro"/>
</dbReference>
<dbReference type="PANTHER" id="PTHR10986">
    <property type="entry name" value="39S RIBOSOMAL PROTEIN L20"/>
    <property type="match status" value="1"/>
</dbReference>
<dbReference type="STRING" id="1401328.P856_672"/>
<dbReference type="PATRIC" id="fig|1401328.3.peg.676"/>
<evidence type="ECO:0000313" key="10">
    <source>
        <dbReference type="Proteomes" id="UP000018700"/>
    </source>
</evidence>